<keyword evidence="4" id="KW-0804">Transcription</keyword>
<dbReference type="Pfam" id="PF13377">
    <property type="entry name" value="Peripla_BP_3"/>
    <property type="match status" value="1"/>
</dbReference>
<dbReference type="SMART" id="SM00354">
    <property type="entry name" value="HTH_LACI"/>
    <property type="match status" value="1"/>
</dbReference>
<evidence type="ECO:0000313" key="7">
    <source>
        <dbReference type="Proteomes" id="UP000006866"/>
    </source>
</evidence>
<dbReference type="SUPFAM" id="SSF47413">
    <property type="entry name" value="lambda repressor-like DNA-binding domains"/>
    <property type="match status" value="1"/>
</dbReference>
<dbReference type="EMBL" id="CP002175">
    <property type="protein sequence ID" value="ADO78188.1"/>
    <property type="molecule type" value="Genomic_DNA"/>
</dbReference>
<dbReference type="SUPFAM" id="SSF53822">
    <property type="entry name" value="Periplasmic binding protein-like I"/>
    <property type="match status" value="1"/>
</dbReference>
<sequence>MKKITMQDIADDLNVSRVTVWKVLNGKEGVSFELKEKIIKKAKELGYLKAEMPEEKVEPKQSKKISVLISRPESSVFWINIIHAVAKELDQYDLNLVYTYLPPKYEEGYTLPDILKEDKKIDGILIMNVYDAKLLEMINQLELPKVYLDLVSKFKLEKITGDLILLEGKTAVQKITKHLIENGKKKLGFIGDINYALTNKKRYQGFTTALKNKGLEIENKYCLTKEIGIYSYYTEISNFLDQLETLPDAFVCASDFIANFLMRYFIENGIKVPEDIALSGYDGNNEYSMIAGKLTTVKVETDYLGKRLADQLIYRIKNPNSPIGITNIYSKVLWGDSTKFS</sequence>
<reference evidence="7" key="1">
    <citation type="submission" date="2010-10" db="EMBL/GenBank/DDBJ databases">
        <title>The complete genome of Halanaerobium praevalens DSM 2228.</title>
        <authorList>
            <consortium name="US DOE Joint Genome Institute (JGI-PGF)"/>
            <person name="Lucas S."/>
            <person name="Copeland A."/>
            <person name="Lapidus A."/>
            <person name="Glavina del Rio T."/>
            <person name="Dalin E."/>
            <person name="Tice H."/>
            <person name="Bruce D."/>
            <person name="Goodwin L."/>
            <person name="Pitluck S."/>
            <person name="Kyrpides N."/>
            <person name="Mavromatis K."/>
            <person name="Ivanova N."/>
            <person name="Ovchinnikova G."/>
            <person name="Chertkov O."/>
            <person name="Detter J.C."/>
            <person name="Han C."/>
            <person name="Larimer F."/>
            <person name="Land M."/>
            <person name="Hauser L."/>
            <person name="Markowitz V."/>
            <person name="Cheng J.-F."/>
            <person name="Hugenholtz P."/>
            <person name="Woyke T."/>
            <person name="Wu D."/>
            <person name="Tindall B."/>
            <person name="Pomrenke H.G."/>
            <person name="Brambilla E."/>
            <person name="Klenk H.-P."/>
            <person name="Eisen J.A."/>
        </authorList>
    </citation>
    <scope>NUCLEOTIDE SEQUENCE [LARGE SCALE GENOMIC DNA]</scope>
    <source>
        <strain evidence="7">ATCC 33744 / DSM 2228 / GSL</strain>
    </source>
</reference>
<dbReference type="PROSITE" id="PS50932">
    <property type="entry name" value="HTH_LACI_2"/>
    <property type="match status" value="1"/>
</dbReference>
<dbReference type="GO" id="GO:0003700">
    <property type="term" value="F:DNA-binding transcription factor activity"/>
    <property type="evidence" value="ECO:0007669"/>
    <property type="project" value="TreeGrafter"/>
</dbReference>
<dbReference type="PATRIC" id="fig|572479.3.peg.2106"/>
<gene>
    <name evidence="6" type="ordered locus">Hprae_2069</name>
</gene>
<accession>E3DS40</accession>
<dbReference type="STRING" id="572479.Hprae_2069"/>
<evidence type="ECO:0000256" key="3">
    <source>
        <dbReference type="ARBA" id="ARBA00023125"/>
    </source>
</evidence>
<evidence type="ECO:0000256" key="2">
    <source>
        <dbReference type="ARBA" id="ARBA00023015"/>
    </source>
</evidence>
<dbReference type="OrthoDB" id="43195at2"/>
<dbReference type="KEGG" id="hpk:Hprae_2069"/>
<dbReference type="InterPro" id="IPR010982">
    <property type="entry name" value="Lambda_DNA-bd_dom_sf"/>
</dbReference>
<evidence type="ECO:0000313" key="6">
    <source>
        <dbReference type="EMBL" id="ADO78188.1"/>
    </source>
</evidence>
<proteinExistence type="predicted"/>
<keyword evidence="1" id="KW-0678">Repressor</keyword>
<keyword evidence="3" id="KW-0238">DNA-binding</keyword>
<keyword evidence="7" id="KW-1185">Reference proteome</keyword>
<dbReference type="Pfam" id="PF00356">
    <property type="entry name" value="LacI"/>
    <property type="match status" value="1"/>
</dbReference>
<evidence type="ECO:0000256" key="4">
    <source>
        <dbReference type="ARBA" id="ARBA00023163"/>
    </source>
</evidence>
<dbReference type="Gene3D" id="1.10.260.40">
    <property type="entry name" value="lambda repressor-like DNA-binding domains"/>
    <property type="match status" value="1"/>
</dbReference>
<dbReference type="InterPro" id="IPR028082">
    <property type="entry name" value="Peripla_BP_I"/>
</dbReference>
<dbReference type="AlphaFoldDB" id="E3DS40"/>
<protein>
    <submittedName>
        <fullName evidence="6">Transcriptional regulator, LacI family</fullName>
    </submittedName>
</protein>
<dbReference type="InterPro" id="IPR000843">
    <property type="entry name" value="HTH_LacI"/>
</dbReference>
<reference evidence="6 7" key="2">
    <citation type="journal article" date="2011" name="Stand. Genomic Sci.">
        <title>Complete genome sequence of the extremely halophilic Halanaerobium praevalens type strain (GSL).</title>
        <authorList>
            <person name="Ivanova N."/>
            <person name="Sikorski J."/>
            <person name="Chertkov O."/>
            <person name="Nolan M."/>
            <person name="Lucas S."/>
            <person name="Hammon N."/>
            <person name="Deshpande S."/>
            <person name="Cheng J.F."/>
            <person name="Tapia R."/>
            <person name="Han C."/>
            <person name="Goodwin L."/>
            <person name="Pitluck S."/>
            <person name="Huntemann M."/>
            <person name="Liolios K."/>
            <person name="Pagani I."/>
            <person name="Mavromatis K."/>
            <person name="Ovchinikova G."/>
            <person name="Pati A."/>
            <person name="Chen A."/>
            <person name="Palaniappan K."/>
            <person name="Land M."/>
            <person name="Hauser L."/>
            <person name="Brambilla E.M."/>
            <person name="Kannan K.P."/>
            <person name="Rohde M."/>
            <person name="Tindall B.J."/>
            <person name="Goker M."/>
            <person name="Detter J.C."/>
            <person name="Woyke T."/>
            <person name="Bristow J."/>
            <person name="Eisen J.A."/>
            <person name="Markowitz V."/>
            <person name="Hugenholtz P."/>
            <person name="Kyrpides N.C."/>
            <person name="Klenk H.P."/>
            <person name="Lapidus A."/>
        </authorList>
    </citation>
    <scope>NUCLEOTIDE SEQUENCE [LARGE SCALE GENOMIC DNA]</scope>
    <source>
        <strain evidence="7">ATCC 33744 / DSM 2228 / GSL</strain>
    </source>
</reference>
<name>E3DS40_HALPG</name>
<dbReference type="PANTHER" id="PTHR30146">
    <property type="entry name" value="LACI-RELATED TRANSCRIPTIONAL REPRESSOR"/>
    <property type="match status" value="1"/>
</dbReference>
<dbReference type="Proteomes" id="UP000006866">
    <property type="component" value="Chromosome"/>
</dbReference>
<evidence type="ECO:0000259" key="5">
    <source>
        <dbReference type="PROSITE" id="PS50932"/>
    </source>
</evidence>
<feature type="domain" description="HTH lacI-type" evidence="5">
    <location>
        <begin position="4"/>
        <end position="47"/>
    </location>
</feature>
<dbReference type="GO" id="GO:0000976">
    <property type="term" value="F:transcription cis-regulatory region binding"/>
    <property type="evidence" value="ECO:0007669"/>
    <property type="project" value="TreeGrafter"/>
</dbReference>
<evidence type="ECO:0000256" key="1">
    <source>
        <dbReference type="ARBA" id="ARBA00022491"/>
    </source>
</evidence>
<dbReference type="PANTHER" id="PTHR30146:SF148">
    <property type="entry name" value="HTH-TYPE TRANSCRIPTIONAL REPRESSOR PURR-RELATED"/>
    <property type="match status" value="1"/>
</dbReference>
<dbReference type="InterPro" id="IPR046335">
    <property type="entry name" value="LacI/GalR-like_sensor"/>
</dbReference>
<dbReference type="HOGENOM" id="CLU_037628_6_2_9"/>
<keyword evidence="2" id="KW-0805">Transcription regulation</keyword>
<dbReference type="eggNOG" id="COG1609">
    <property type="taxonomic scope" value="Bacteria"/>
</dbReference>
<organism evidence="6 7">
    <name type="scientific">Halanaerobium praevalens (strain ATCC 33744 / DSM 2228 / GSL)</name>
    <dbReference type="NCBI Taxonomy" id="572479"/>
    <lineage>
        <taxon>Bacteria</taxon>
        <taxon>Bacillati</taxon>
        <taxon>Bacillota</taxon>
        <taxon>Clostridia</taxon>
        <taxon>Halanaerobiales</taxon>
        <taxon>Halanaerobiaceae</taxon>
        <taxon>Halanaerobium</taxon>
    </lineage>
</organism>
<dbReference type="Gene3D" id="3.40.50.2300">
    <property type="match status" value="2"/>
</dbReference>
<dbReference type="RefSeq" id="WP_014554204.1">
    <property type="nucleotide sequence ID" value="NC_017455.1"/>
</dbReference>